<reference evidence="1" key="1">
    <citation type="submission" date="2012-04" db="EMBL/GenBank/DDBJ databases">
        <title>The Genome Sequence of Loa loa.</title>
        <authorList>
            <consortium name="The Broad Institute Genome Sequencing Platform"/>
            <consortium name="Broad Institute Genome Sequencing Center for Infectious Disease"/>
            <person name="Nutman T.B."/>
            <person name="Fink D.L."/>
            <person name="Russ C."/>
            <person name="Young S."/>
            <person name="Zeng Q."/>
            <person name="Gargeya S."/>
            <person name="Alvarado L."/>
            <person name="Berlin A."/>
            <person name="Chapman S.B."/>
            <person name="Chen Z."/>
            <person name="Freedman E."/>
            <person name="Gellesch M."/>
            <person name="Goldberg J."/>
            <person name="Griggs A."/>
            <person name="Gujja S."/>
            <person name="Heilman E.R."/>
            <person name="Heiman D."/>
            <person name="Howarth C."/>
            <person name="Mehta T."/>
            <person name="Neiman D."/>
            <person name="Pearson M."/>
            <person name="Roberts A."/>
            <person name="Saif S."/>
            <person name="Shea T."/>
            <person name="Shenoy N."/>
            <person name="Sisk P."/>
            <person name="Stolte C."/>
            <person name="Sykes S."/>
            <person name="White J."/>
            <person name="Yandava C."/>
            <person name="Haas B."/>
            <person name="Henn M.R."/>
            <person name="Nusbaum C."/>
            <person name="Birren B."/>
        </authorList>
    </citation>
    <scope>NUCLEOTIDE SEQUENCE [LARGE SCALE GENOMIC DNA]</scope>
</reference>
<evidence type="ECO:0000313" key="1">
    <source>
        <dbReference type="EMBL" id="EFO13250.2"/>
    </source>
</evidence>
<dbReference type="EMBL" id="JH713805">
    <property type="protein sequence ID" value="EFO13250.2"/>
    <property type="molecule type" value="Genomic_DNA"/>
</dbReference>
<feature type="non-terminal residue" evidence="1">
    <location>
        <position position="68"/>
    </location>
</feature>
<gene>
    <name evidence="1" type="ORF">LOAG_15278</name>
</gene>
<sequence>MMSECANYELNRRYQMRIAGMVKRDPALIKKKIEIKSQYANDKPAFAFEQTGDRIAGYLPNENLKNLS</sequence>
<organism evidence="1">
    <name type="scientific">Loa loa</name>
    <name type="common">Eye worm</name>
    <name type="synonym">Filaria loa</name>
    <dbReference type="NCBI Taxonomy" id="7209"/>
    <lineage>
        <taxon>Eukaryota</taxon>
        <taxon>Metazoa</taxon>
        <taxon>Ecdysozoa</taxon>
        <taxon>Nematoda</taxon>
        <taxon>Chromadorea</taxon>
        <taxon>Rhabditida</taxon>
        <taxon>Spirurina</taxon>
        <taxon>Spiruromorpha</taxon>
        <taxon>Filarioidea</taxon>
        <taxon>Onchocercidae</taxon>
        <taxon>Loa</taxon>
    </lineage>
</organism>
<dbReference type="GeneID" id="9952769"/>
<dbReference type="CTD" id="9952769"/>
<dbReference type="KEGG" id="loa:LOAG_15278"/>
<protein>
    <submittedName>
        <fullName evidence="1">Uncharacterized protein</fullName>
    </submittedName>
</protein>
<dbReference type="InParanoid" id="A0A1S0TG52"/>
<accession>A0A1S0TG52</accession>
<name>A0A1S0TG52_LOALO</name>
<dbReference type="RefSeq" id="XP_020300967.1">
    <property type="nucleotide sequence ID" value="XM_020448918.1"/>
</dbReference>
<proteinExistence type="predicted"/>
<dbReference type="AlphaFoldDB" id="A0A1S0TG52"/>